<evidence type="ECO:0000256" key="5">
    <source>
        <dbReference type="ARBA" id="ARBA00022692"/>
    </source>
</evidence>
<feature type="domain" description="ABC transmembrane type-1" evidence="9">
    <location>
        <begin position="62"/>
        <end position="253"/>
    </location>
</feature>
<dbReference type="GO" id="GO:0005886">
    <property type="term" value="C:plasma membrane"/>
    <property type="evidence" value="ECO:0007669"/>
    <property type="project" value="UniProtKB-SubCell"/>
</dbReference>
<keyword evidence="11" id="KW-1185">Reference proteome</keyword>
<gene>
    <name evidence="10" type="ORF">EWH70_20385</name>
</gene>
<sequence>MSPGRWIIWAVVAFFFVNLIALVASVVVDSFGQRWFGTWLPEGFTTHWYGDAWREFGLSKVLLVTAVVALVVIAVSLLIGVPAAYALARRSFPGKKALMLLFVLPILVPPITYGIPLATVLYKFQLAGSLTGVILANLVPSVPFVILTMTPFIEQIDPKIEAAARMSGARTTAVFTRILAPLLLPGILAAGILVLVRTVGMFELTFLTAGPDSTTLVVALYNSVFAAGIRANQSVDAMATIYTASMLVLLLIALRFVNPTQLVTRVQEDTT</sequence>
<evidence type="ECO:0000259" key="9">
    <source>
        <dbReference type="PROSITE" id="PS50928"/>
    </source>
</evidence>
<evidence type="ECO:0000256" key="6">
    <source>
        <dbReference type="ARBA" id="ARBA00022989"/>
    </source>
</evidence>
<dbReference type="PANTHER" id="PTHR43357">
    <property type="entry name" value="INNER MEMBRANE ABC TRANSPORTER PERMEASE PROTEIN YDCV"/>
    <property type="match status" value="1"/>
</dbReference>
<feature type="transmembrane region" description="Helical" evidence="8">
    <location>
        <begin position="100"/>
        <end position="122"/>
    </location>
</feature>
<dbReference type="Gene3D" id="1.10.3720.10">
    <property type="entry name" value="MetI-like"/>
    <property type="match status" value="1"/>
</dbReference>
<keyword evidence="7 8" id="KW-0472">Membrane</keyword>
<comment type="caution">
    <text evidence="10">The sequence shown here is derived from an EMBL/GenBank/DDBJ whole genome shotgun (WGS) entry which is preliminary data.</text>
</comment>
<protein>
    <submittedName>
        <fullName evidence="10">ABC transporter permease subunit</fullName>
    </submittedName>
</protein>
<evidence type="ECO:0000256" key="7">
    <source>
        <dbReference type="ARBA" id="ARBA00023136"/>
    </source>
</evidence>
<feature type="transmembrane region" description="Helical" evidence="8">
    <location>
        <begin position="174"/>
        <end position="196"/>
    </location>
</feature>
<evidence type="ECO:0000313" key="10">
    <source>
        <dbReference type="EMBL" id="RZQ61969.1"/>
    </source>
</evidence>
<keyword evidence="6 8" id="KW-1133">Transmembrane helix</keyword>
<evidence type="ECO:0000256" key="3">
    <source>
        <dbReference type="ARBA" id="ARBA00022475"/>
    </source>
</evidence>
<feature type="transmembrane region" description="Helical" evidence="8">
    <location>
        <begin position="61"/>
        <end position="88"/>
    </location>
</feature>
<evidence type="ECO:0000256" key="2">
    <source>
        <dbReference type="ARBA" id="ARBA00022448"/>
    </source>
</evidence>
<dbReference type="InterPro" id="IPR000515">
    <property type="entry name" value="MetI-like"/>
</dbReference>
<dbReference type="RefSeq" id="WP_130477062.1">
    <property type="nucleotide sequence ID" value="NZ_SFCC01000010.1"/>
</dbReference>
<name>A0A4Q7J4K5_9PSEU</name>
<dbReference type="CDD" id="cd06261">
    <property type="entry name" value="TM_PBP2"/>
    <property type="match status" value="1"/>
</dbReference>
<dbReference type="Pfam" id="PF00528">
    <property type="entry name" value="BPD_transp_1"/>
    <property type="match status" value="1"/>
</dbReference>
<feature type="transmembrane region" description="Helical" evidence="8">
    <location>
        <begin position="134"/>
        <end position="153"/>
    </location>
</feature>
<dbReference type="Proteomes" id="UP000292003">
    <property type="component" value="Unassembled WGS sequence"/>
</dbReference>
<proteinExistence type="inferred from homology"/>
<dbReference type="PANTHER" id="PTHR43357:SF4">
    <property type="entry name" value="INNER MEMBRANE ABC TRANSPORTER PERMEASE PROTEIN YDCV"/>
    <property type="match status" value="1"/>
</dbReference>
<feature type="transmembrane region" description="Helical" evidence="8">
    <location>
        <begin position="239"/>
        <end position="257"/>
    </location>
</feature>
<dbReference type="GO" id="GO:0055085">
    <property type="term" value="P:transmembrane transport"/>
    <property type="evidence" value="ECO:0007669"/>
    <property type="project" value="InterPro"/>
</dbReference>
<dbReference type="PROSITE" id="PS50928">
    <property type="entry name" value="ABC_TM1"/>
    <property type="match status" value="1"/>
</dbReference>
<evidence type="ECO:0000313" key="11">
    <source>
        <dbReference type="Proteomes" id="UP000292003"/>
    </source>
</evidence>
<dbReference type="InterPro" id="IPR035906">
    <property type="entry name" value="MetI-like_sf"/>
</dbReference>
<organism evidence="10 11">
    <name type="scientific">Amycolatopsis suaedae</name>
    <dbReference type="NCBI Taxonomy" id="2510978"/>
    <lineage>
        <taxon>Bacteria</taxon>
        <taxon>Bacillati</taxon>
        <taxon>Actinomycetota</taxon>
        <taxon>Actinomycetes</taxon>
        <taxon>Pseudonocardiales</taxon>
        <taxon>Pseudonocardiaceae</taxon>
        <taxon>Amycolatopsis</taxon>
    </lineage>
</organism>
<keyword evidence="5 8" id="KW-0812">Transmembrane</keyword>
<reference evidence="10 11" key="1">
    <citation type="submission" date="2019-02" db="EMBL/GenBank/DDBJ databases">
        <title>Draft genome sequence of Amycolatopsis sp. 8-3EHSu isolated from roots of Suaeda maritima.</title>
        <authorList>
            <person name="Duangmal K."/>
            <person name="Chantavorakit T."/>
        </authorList>
    </citation>
    <scope>NUCLEOTIDE SEQUENCE [LARGE SCALE GENOMIC DNA]</scope>
    <source>
        <strain evidence="10 11">8-3EHSu</strain>
    </source>
</reference>
<dbReference type="AlphaFoldDB" id="A0A4Q7J4K5"/>
<evidence type="ECO:0000256" key="1">
    <source>
        <dbReference type="ARBA" id="ARBA00004429"/>
    </source>
</evidence>
<keyword evidence="4" id="KW-0997">Cell inner membrane</keyword>
<dbReference type="OrthoDB" id="9783270at2"/>
<feature type="transmembrane region" description="Helical" evidence="8">
    <location>
        <begin position="7"/>
        <end position="28"/>
    </location>
</feature>
<dbReference type="EMBL" id="SFCC01000010">
    <property type="protein sequence ID" value="RZQ61969.1"/>
    <property type="molecule type" value="Genomic_DNA"/>
</dbReference>
<evidence type="ECO:0000256" key="4">
    <source>
        <dbReference type="ARBA" id="ARBA00022519"/>
    </source>
</evidence>
<comment type="subcellular location">
    <subcellularLocation>
        <location evidence="1">Cell inner membrane</location>
        <topology evidence="1">Multi-pass membrane protein</topology>
    </subcellularLocation>
    <subcellularLocation>
        <location evidence="8">Cell membrane</location>
        <topology evidence="8">Multi-pass membrane protein</topology>
    </subcellularLocation>
</comment>
<keyword evidence="3" id="KW-1003">Cell membrane</keyword>
<accession>A0A4Q7J4K5</accession>
<evidence type="ECO:0000256" key="8">
    <source>
        <dbReference type="RuleBase" id="RU363032"/>
    </source>
</evidence>
<dbReference type="SUPFAM" id="SSF161098">
    <property type="entry name" value="MetI-like"/>
    <property type="match status" value="1"/>
</dbReference>
<keyword evidence="2 8" id="KW-0813">Transport</keyword>
<comment type="similarity">
    <text evidence="8">Belongs to the binding-protein-dependent transport system permease family.</text>
</comment>